<dbReference type="InterPro" id="IPR009057">
    <property type="entry name" value="Homeodomain-like_sf"/>
</dbReference>
<name>A0A7X1AYF5_9BACT</name>
<proteinExistence type="predicted"/>
<evidence type="ECO:0000256" key="2">
    <source>
        <dbReference type="ARBA" id="ARBA00023125"/>
    </source>
</evidence>
<dbReference type="Gene3D" id="2.60.120.10">
    <property type="entry name" value="Jelly Rolls"/>
    <property type="match status" value="1"/>
</dbReference>
<comment type="caution">
    <text evidence="5">The sequence shown here is derived from an EMBL/GenBank/DDBJ whole genome shotgun (WGS) entry which is preliminary data.</text>
</comment>
<keyword evidence="3" id="KW-0804">Transcription</keyword>
<evidence type="ECO:0000259" key="4">
    <source>
        <dbReference type="PROSITE" id="PS01124"/>
    </source>
</evidence>
<dbReference type="EMBL" id="JACHVA010000085">
    <property type="protein sequence ID" value="MBC2602305.1"/>
    <property type="molecule type" value="Genomic_DNA"/>
</dbReference>
<dbReference type="PROSITE" id="PS01124">
    <property type="entry name" value="HTH_ARAC_FAMILY_2"/>
    <property type="match status" value="1"/>
</dbReference>
<dbReference type="PANTHER" id="PTHR46796">
    <property type="entry name" value="HTH-TYPE TRANSCRIPTIONAL ACTIVATOR RHAS-RELATED"/>
    <property type="match status" value="1"/>
</dbReference>
<sequence>MILDARFSAERLGCERVHSHNYSVVAAVESGTINMSIAGQTMEWAKGAIYFIPAGLAHRILSVSQDFSGVHVLSLSCSISAPLRGEDAGGILVRDPKRYLEFLELMRRYYKADGGERQTIARSILLFFEECDVHLSSTGEGKPLSPTHWVPSRIKDLIDNGADKEGCFQFIEEHMPFSKEHCNRLFKKCYGTTIQAYALNTRAERARLLLKSGRPLSESAAEAGFYDQSQLTKTFRSIFQMTPAKYRKQNF</sequence>
<protein>
    <submittedName>
        <fullName evidence="5">AraC family transcriptional regulator</fullName>
    </submittedName>
</protein>
<gene>
    <name evidence="5" type="ORF">H5P30_11000</name>
</gene>
<dbReference type="InterPro" id="IPR014710">
    <property type="entry name" value="RmlC-like_jellyroll"/>
</dbReference>
<dbReference type="Gene3D" id="1.10.10.60">
    <property type="entry name" value="Homeodomain-like"/>
    <property type="match status" value="2"/>
</dbReference>
<organism evidence="5 6">
    <name type="scientific">Puniceicoccus vermicola</name>
    <dbReference type="NCBI Taxonomy" id="388746"/>
    <lineage>
        <taxon>Bacteria</taxon>
        <taxon>Pseudomonadati</taxon>
        <taxon>Verrucomicrobiota</taxon>
        <taxon>Opitutia</taxon>
        <taxon>Puniceicoccales</taxon>
        <taxon>Puniceicoccaceae</taxon>
        <taxon>Puniceicoccus</taxon>
    </lineage>
</organism>
<dbReference type="SUPFAM" id="SSF46689">
    <property type="entry name" value="Homeodomain-like"/>
    <property type="match status" value="1"/>
</dbReference>
<keyword evidence="1" id="KW-0805">Transcription regulation</keyword>
<keyword evidence="6" id="KW-1185">Reference proteome</keyword>
<evidence type="ECO:0000256" key="1">
    <source>
        <dbReference type="ARBA" id="ARBA00023015"/>
    </source>
</evidence>
<dbReference type="InterPro" id="IPR011051">
    <property type="entry name" value="RmlC_Cupin_sf"/>
</dbReference>
<keyword evidence="2" id="KW-0238">DNA-binding</keyword>
<dbReference type="Proteomes" id="UP000525652">
    <property type="component" value="Unassembled WGS sequence"/>
</dbReference>
<dbReference type="SMART" id="SM00342">
    <property type="entry name" value="HTH_ARAC"/>
    <property type="match status" value="1"/>
</dbReference>
<reference evidence="5 6" key="1">
    <citation type="submission" date="2020-07" db="EMBL/GenBank/DDBJ databases">
        <authorList>
            <person name="Feng X."/>
        </authorList>
    </citation>
    <scope>NUCLEOTIDE SEQUENCE [LARGE SCALE GENOMIC DNA]</scope>
    <source>
        <strain evidence="5 6">JCM14086</strain>
    </source>
</reference>
<evidence type="ECO:0000313" key="6">
    <source>
        <dbReference type="Proteomes" id="UP000525652"/>
    </source>
</evidence>
<dbReference type="InterPro" id="IPR018062">
    <property type="entry name" value="HTH_AraC-typ_CS"/>
</dbReference>
<dbReference type="GO" id="GO:0043565">
    <property type="term" value="F:sequence-specific DNA binding"/>
    <property type="evidence" value="ECO:0007669"/>
    <property type="project" value="InterPro"/>
</dbReference>
<dbReference type="InterPro" id="IPR018060">
    <property type="entry name" value="HTH_AraC"/>
</dbReference>
<evidence type="ECO:0000313" key="5">
    <source>
        <dbReference type="EMBL" id="MBC2602305.1"/>
    </source>
</evidence>
<dbReference type="SUPFAM" id="SSF51182">
    <property type="entry name" value="RmlC-like cupins"/>
    <property type="match status" value="1"/>
</dbReference>
<dbReference type="InterPro" id="IPR050204">
    <property type="entry name" value="AraC_XylS_family_regulators"/>
</dbReference>
<dbReference type="RefSeq" id="WP_354586570.1">
    <property type="nucleotide sequence ID" value="NZ_JBEPNX010000001.1"/>
</dbReference>
<dbReference type="AlphaFoldDB" id="A0A7X1AYF5"/>
<dbReference type="Pfam" id="PF12833">
    <property type="entry name" value="HTH_18"/>
    <property type="match status" value="1"/>
</dbReference>
<feature type="domain" description="HTH araC/xylS-type" evidence="4">
    <location>
        <begin position="152"/>
        <end position="249"/>
    </location>
</feature>
<accession>A0A7X1AYF5</accession>
<dbReference type="PROSITE" id="PS00041">
    <property type="entry name" value="HTH_ARAC_FAMILY_1"/>
    <property type="match status" value="1"/>
</dbReference>
<evidence type="ECO:0000256" key="3">
    <source>
        <dbReference type="ARBA" id="ARBA00023163"/>
    </source>
</evidence>
<dbReference type="GO" id="GO:0003700">
    <property type="term" value="F:DNA-binding transcription factor activity"/>
    <property type="evidence" value="ECO:0007669"/>
    <property type="project" value="InterPro"/>
</dbReference>